<organism evidence="2 3">
    <name type="scientific">Methylobacterium mesophilicum SR1.6/6</name>
    <dbReference type="NCBI Taxonomy" id="908290"/>
    <lineage>
        <taxon>Bacteria</taxon>
        <taxon>Pseudomonadati</taxon>
        <taxon>Pseudomonadota</taxon>
        <taxon>Alphaproteobacteria</taxon>
        <taxon>Hyphomicrobiales</taxon>
        <taxon>Methylobacteriaceae</taxon>
        <taxon>Methylobacterium</taxon>
    </lineage>
</organism>
<dbReference type="InterPro" id="IPR013655">
    <property type="entry name" value="PAS_fold_3"/>
</dbReference>
<name>A0A6B9FMC3_9HYPH</name>
<dbReference type="Pfam" id="PF08447">
    <property type="entry name" value="PAS_3"/>
    <property type="match status" value="1"/>
</dbReference>
<dbReference type="PROSITE" id="PS50112">
    <property type="entry name" value="PAS"/>
    <property type="match status" value="1"/>
</dbReference>
<dbReference type="AlphaFoldDB" id="A0A6B9FMC3"/>
<dbReference type="SUPFAM" id="SSF55785">
    <property type="entry name" value="PYP-like sensor domain (PAS domain)"/>
    <property type="match status" value="1"/>
</dbReference>
<feature type="domain" description="PAS" evidence="1">
    <location>
        <begin position="1"/>
        <end position="57"/>
    </location>
</feature>
<dbReference type="OrthoDB" id="7993613at2"/>
<dbReference type="InterPro" id="IPR035965">
    <property type="entry name" value="PAS-like_dom_sf"/>
</dbReference>
<dbReference type="CDD" id="cd00130">
    <property type="entry name" value="PAS"/>
    <property type="match status" value="1"/>
</dbReference>
<evidence type="ECO:0000313" key="3">
    <source>
        <dbReference type="Proteomes" id="UP000012488"/>
    </source>
</evidence>
<gene>
    <name evidence="2" type="ORF">MMSR116_10880</name>
</gene>
<dbReference type="RefSeq" id="WP_158168794.1">
    <property type="nucleotide sequence ID" value="NZ_CP043538.1"/>
</dbReference>
<dbReference type="NCBIfam" id="TIGR00229">
    <property type="entry name" value="sensory_box"/>
    <property type="match status" value="1"/>
</dbReference>
<evidence type="ECO:0000259" key="1">
    <source>
        <dbReference type="PROSITE" id="PS50112"/>
    </source>
</evidence>
<proteinExistence type="predicted"/>
<evidence type="ECO:0000313" key="2">
    <source>
        <dbReference type="EMBL" id="QGY02324.1"/>
    </source>
</evidence>
<dbReference type="Proteomes" id="UP000012488">
    <property type="component" value="Chromosome"/>
</dbReference>
<dbReference type="InterPro" id="IPR000014">
    <property type="entry name" value="PAS"/>
</dbReference>
<dbReference type="Gene3D" id="3.30.450.20">
    <property type="entry name" value="PAS domain"/>
    <property type="match status" value="1"/>
</dbReference>
<reference evidence="2 3" key="2">
    <citation type="journal article" date="2013" name="Genome Announc.">
        <title>Draft Genome Sequence of Methylobacterium mesophilicum Strain SR1.6/6, Isolated from Citrus sinensis.</title>
        <authorList>
            <person name="Marinho Almeida D."/>
            <person name="Dini-Andreote F."/>
            <person name="Camargo Neves A.A."/>
            <person name="Juca Ramos R.T."/>
            <person name="Andreote F.D."/>
            <person name="Carneiro A.R."/>
            <person name="Oliveira de Souza Lima A."/>
            <person name="Caracciolo Gomes de Sa P.H."/>
            <person name="Ribeiro Barbosa M.S."/>
            <person name="Araujo W.L."/>
            <person name="Silva A."/>
        </authorList>
    </citation>
    <scope>NUCLEOTIDE SEQUENCE [LARGE SCALE GENOMIC DNA]</scope>
    <source>
        <strain evidence="2 3">SR1.6/6</strain>
    </source>
</reference>
<dbReference type="KEGG" id="mmes:MMSR116_10880"/>
<dbReference type="EMBL" id="CP043538">
    <property type="protein sequence ID" value="QGY02324.1"/>
    <property type="molecule type" value="Genomic_DNA"/>
</dbReference>
<accession>A0A6B9FMC3</accession>
<sequence length="184" mass="19597">MIFVANADGGVSYVSPEWSAFTGQAAAEAVEHGWSRCLHADDFAGATSFLRTALDQQSEYTLNARLRRTDGSYTWVVIGAVPSYGPPARTFLGFLGSITEVAHDTTMPPTVRGTLARFVPPPMNPATPPGSVLEAVADHLLMAHGLIEEDGAKELLPTLRQALAVAGRLLARGMTADVPSDRIH</sequence>
<protein>
    <submittedName>
        <fullName evidence="2">PAS domain-containing protein</fullName>
    </submittedName>
</protein>
<reference evidence="2 3" key="1">
    <citation type="journal article" date="2012" name="Genet. Mol. Biol.">
        <title>Analysis of 16S rRNA and mxaF genes revealing insights into Methylobacterium niche-specific plant association.</title>
        <authorList>
            <person name="Dourado M.N."/>
            <person name="Andreote F.D."/>
            <person name="Dini-Andreote F."/>
            <person name="Conti R."/>
            <person name="Araujo J.M."/>
            <person name="Araujo W.L."/>
        </authorList>
    </citation>
    <scope>NUCLEOTIDE SEQUENCE [LARGE SCALE GENOMIC DNA]</scope>
    <source>
        <strain evidence="2 3">SR1.6/6</strain>
    </source>
</reference>